<dbReference type="Pfam" id="PF09912">
    <property type="entry name" value="DUF2141"/>
    <property type="match status" value="1"/>
</dbReference>
<dbReference type="InterPro" id="IPR018673">
    <property type="entry name" value="DUF2141"/>
</dbReference>
<reference evidence="1 2" key="1">
    <citation type="submission" date="2021-05" db="EMBL/GenBank/DDBJ databases">
        <title>Comparative genomic studies on the polysaccharide-degrading batcterial strains of the Flammeovirga genus.</title>
        <authorList>
            <person name="Zewei F."/>
            <person name="Zheng Z."/>
            <person name="Yu L."/>
            <person name="Ruyue G."/>
            <person name="Yanhong M."/>
            <person name="Yuanyuan C."/>
            <person name="Jingyan G."/>
            <person name="Wenjun H."/>
        </authorList>
    </citation>
    <scope>NUCLEOTIDE SEQUENCE [LARGE SCALE GENOMIC DNA]</scope>
    <source>
        <strain evidence="1 2">NBRC:100898</strain>
    </source>
</reference>
<sequence length="138" mass="15391">MSFLLNLLIYTHLLSIPTDDVTITISGLESSKGKVEIGIYNSSSTFPKSNEFYKGYSISPNGSEITISVNDLPEGTYAIAVWHDENEDKKLNTNWVGKPSEKYGFSNNVFGVFSPPNFDEASFNVEKNKLTELNIKLK</sequence>
<dbReference type="KEGG" id="fya:KMW28_17825"/>
<name>A0AAX1N1Z2_9BACT</name>
<evidence type="ECO:0000313" key="2">
    <source>
        <dbReference type="Proteomes" id="UP000678679"/>
    </source>
</evidence>
<gene>
    <name evidence="1" type="ORF">KMW28_17825</name>
</gene>
<organism evidence="1 2">
    <name type="scientific">Flammeovirga yaeyamensis</name>
    <dbReference type="NCBI Taxonomy" id="367791"/>
    <lineage>
        <taxon>Bacteria</taxon>
        <taxon>Pseudomonadati</taxon>
        <taxon>Bacteroidota</taxon>
        <taxon>Cytophagia</taxon>
        <taxon>Cytophagales</taxon>
        <taxon>Flammeovirgaceae</taxon>
        <taxon>Flammeovirga</taxon>
    </lineage>
</organism>
<proteinExistence type="predicted"/>
<keyword evidence="2" id="KW-1185">Reference proteome</keyword>
<protein>
    <submittedName>
        <fullName evidence="1">DUF2141 domain-containing protein</fullName>
    </submittedName>
</protein>
<accession>A0AAX1N1Z2</accession>
<dbReference type="RefSeq" id="WP_169662973.1">
    <property type="nucleotide sequence ID" value="NZ_CP076132.1"/>
</dbReference>
<dbReference type="Proteomes" id="UP000678679">
    <property type="component" value="Chromosome 1"/>
</dbReference>
<dbReference type="EMBL" id="CP076132">
    <property type="protein sequence ID" value="QWG01501.1"/>
    <property type="molecule type" value="Genomic_DNA"/>
</dbReference>
<evidence type="ECO:0000313" key="1">
    <source>
        <dbReference type="EMBL" id="QWG01501.1"/>
    </source>
</evidence>
<dbReference type="AlphaFoldDB" id="A0AAX1N1Z2"/>